<name>A0A4R8IP03_9GAMM</name>
<keyword evidence="7" id="KW-1185">Reference proteome</keyword>
<dbReference type="PANTHER" id="PTHR36917:SF1">
    <property type="entry name" value="INNER MEMBRANE-SPANNING PROTEIN YCIB"/>
    <property type="match status" value="1"/>
</dbReference>
<dbReference type="EMBL" id="SOQX01000002">
    <property type="protein sequence ID" value="TDY02626.1"/>
    <property type="molecule type" value="Genomic_DNA"/>
</dbReference>
<evidence type="ECO:0000256" key="3">
    <source>
        <dbReference type="ARBA" id="ARBA00022989"/>
    </source>
</evidence>
<keyword evidence="2 5" id="KW-0812">Transmembrane</keyword>
<sequence>MKFLFDFFPILLFFIIYKLYGIYPATAVAIAGSIVQNAFYWYRHRKFENMHLVTLALIIILGGATLLFQNKAFIMWKPTAVYWAFAVAFFASQFIGEKPLIQRMMGHAIEVPARIWRNANLSMALFSVLLGVANLYVANFYFVAEQALLAASDQAVNLENCAATYSGAAVELCQQAKSMESIWVNFKLFGMLVLSVVFLIGLGVYLSLHVTEQEETTTPSVEPGKDS</sequence>
<protein>
    <recommendedName>
        <fullName evidence="5">Inner membrane-spanning protein YciB</fullName>
    </recommendedName>
</protein>
<feature type="transmembrane region" description="Helical" evidence="5">
    <location>
        <begin position="20"/>
        <end position="42"/>
    </location>
</feature>
<accession>A0A4R8IP03</accession>
<comment type="similarity">
    <text evidence="5">Belongs to the YciB family.</text>
</comment>
<reference evidence="6 7" key="1">
    <citation type="submission" date="2019-03" db="EMBL/GenBank/DDBJ databases">
        <title>Genomic Encyclopedia of Type Strains, Phase IV (KMG-IV): sequencing the most valuable type-strain genomes for metagenomic binning, comparative biology and taxonomic classification.</title>
        <authorList>
            <person name="Goeker M."/>
        </authorList>
    </citation>
    <scope>NUCLEOTIDE SEQUENCE [LARGE SCALE GENOMIC DNA]</scope>
    <source>
        <strain evidence="6 7">DSM 16326</strain>
    </source>
</reference>
<comment type="caution">
    <text evidence="6">The sequence shown here is derived from an EMBL/GenBank/DDBJ whole genome shotgun (WGS) entry which is preliminary data.</text>
</comment>
<evidence type="ECO:0000256" key="2">
    <source>
        <dbReference type="ARBA" id="ARBA00022692"/>
    </source>
</evidence>
<dbReference type="RefSeq" id="WP_134081759.1">
    <property type="nucleotide sequence ID" value="NZ_SOQX01000002.1"/>
</dbReference>
<gene>
    <name evidence="5" type="primary">yciB</name>
    <name evidence="6" type="ORF">EDC23_1001</name>
</gene>
<dbReference type="HAMAP" id="MF_00189">
    <property type="entry name" value="YciB"/>
    <property type="match status" value="1"/>
</dbReference>
<keyword evidence="3 5" id="KW-1133">Transmembrane helix</keyword>
<dbReference type="GO" id="GO:0005886">
    <property type="term" value="C:plasma membrane"/>
    <property type="evidence" value="ECO:0007669"/>
    <property type="project" value="UniProtKB-SubCell"/>
</dbReference>
<organism evidence="6 7">
    <name type="scientific">Thiohalophilus thiocyanatoxydans</name>
    <dbReference type="NCBI Taxonomy" id="381308"/>
    <lineage>
        <taxon>Bacteria</taxon>
        <taxon>Pseudomonadati</taxon>
        <taxon>Pseudomonadota</taxon>
        <taxon>Gammaproteobacteria</taxon>
        <taxon>Thiohalomonadales</taxon>
        <taxon>Thiohalophilaceae</taxon>
        <taxon>Thiohalophilus</taxon>
    </lineage>
</organism>
<dbReference type="InterPro" id="IPR006008">
    <property type="entry name" value="YciB"/>
</dbReference>
<keyword evidence="4 5" id="KW-0472">Membrane</keyword>
<evidence type="ECO:0000256" key="5">
    <source>
        <dbReference type="HAMAP-Rule" id="MF_00189"/>
    </source>
</evidence>
<feature type="transmembrane region" description="Helical" evidence="5">
    <location>
        <begin position="188"/>
        <end position="208"/>
    </location>
</feature>
<comment type="function">
    <text evidence="5">Plays a role in cell envelope biogenesis, maintenance of cell envelope integrity and membrane homeostasis.</text>
</comment>
<keyword evidence="5" id="KW-0997">Cell inner membrane</keyword>
<feature type="transmembrane region" description="Helical" evidence="5">
    <location>
        <begin position="80"/>
        <end position="100"/>
    </location>
</feature>
<comment type="subcellular location">
    <subcellularLocation>
        <location evidence="5">Cell inner membrane</location>
        <topology evidence="5">Multi-pass membrane protein</topology>
    </subcellularLocation>
</comment>
<feature type="transmembrane region" description="Helical" evidence="5">
    <location>
        <begin position="49"/>
        <end position="68"/>
    </location>
</feature>
<evidence type="ECO:0000313" key="6">
    <source>
        <dbReference type="EMBL" id="TDY02626.1"/>
    </source>
</evidence>
<keyword evidence="1 5" id="KW-1003">Cell membrane</keyword>
<dbReference type="AlphaFoldDB" id="A0A4R8IP03"/>
<feature type="transmembrane region" description="Helical" evidence="5">
    <location>
        <begin position="121"/>
        <end position="142"/>
    </location>
</feature>
<dbReference type="OrthoDB" id="9788219at2"/>
<evidence type="ECO:0000256" key="4">
    <source>
        <dbReference type="ARBA" id="ARBA00023136"/>
    </source>
</evidence>
<dbReference type="Pfam" id="PF04279">
    <property type="entry name" value="IspA"/>
    <property type="match status" value="1"/>
</dbReference>
<evidence type="ECO:0000256" key="1">
    <source>
        <dbReference type="ARBA" id="ARBA00022475"/>
    </source>
</evidence>
<dbReference type="PANTHER" id="PTHR36917">
    <property type="entry name" value="INTRACELLULAR SEPTATION PROTEIN A-RELATED"/>
    <property type="match status" value="1"/>
</dbReference>
<evidence type="ECO:0000313" key="7">
    <source>
        <dbReference type="Proteomes" id="UP000294914"/>
    </source>
</evidence>
<dbReference type="Proteomes" id="UP000294914">
    <property type="component" value="Unassembled WGS sequence"/>
</dbReference>
<proteinExistence type="inferred from homology"/>